<keyword evidence="5 8" id="KW-0808">Transferase</keyword>
<evidence type="ECO:0000313" key="11">
    <source>
        <dbReference type="EMBL" id="HGH60886.1"/>
    </source>
</evidence>
<dbReference type="FunFam" id="3.40.190.10:FF:000005">
    <property type="entry name" value="Porphobilinogen deaminase"/>
    <property type="match status" value="1"/>
</dbReference>
<evidence type="ECO:0000256" key="5">
    <source>
        <dbReference type="ARBA" id="ARBA00022679"/>
    </source>
</evidence>
<dbReference type="NCBIfam" id="TIGR00212">
    <property type="entry name" value="hemC"/>
    <property type="match status" value="1"/>
</dbReference>
<dbReference type="InterPro" id="IPR022417">
    <property type="entry name" value="Porphobilin_deaminase_N"/>
</dbReference>
<evidence type="ECO:0000256" key="7">
    <source>
        <dbReference type="ARBA" id="ARBA00048169"/>
    </source>
</evidence>
<dbReference type="PANTHER" id="PTHR11557:SF0">
    <property type="entry name" value="PORPHOBILINOGEN DEAMINASE"/>
    <property type="match status" value="1"/>
</dbReference>
<dbReference type="HAMAP" id="MF_00260">
    <property type="entry name" value="Porphobil_deam"/>
    <property type="match status" value="1"/>
</dbReference>
<dbReference type="UniPathway" id="UPA00251">
    <property type="reaction ID" value="UER00319"/>
</dbReference>
<comment type="catalytic activity">
    <reaction evidence="7 8">
        <text>4 porphobilinogen + H2O = hydroxymethylbilane + 4 NH4(+)</text>
        <dbReference type="Rhea" id="RHEA:13185"/>
        <dbReference type="ChEBI" id="CHEBI:15377"/>
        <dbReference type="ChEBI" id="CHEBI:28938"/>
        <dbReference type="ChEBI" id="CHEBI:57845"/>
        <dbReference type="ChEBI" id="CHEBI:58126"/>
        <dbReference type="EC" id="2.5.1.61"/>
    </reaction>
</comment>
<comment type="pathway">
    <text evidence="2">Porphyrin-containing compound metabolism; protoporphyrin-IX biosynthesis; coproporphyrinogen-III from 5-aminolevulinate: step 2/4.</text>
</comment>
<dbReference type="GO" id="GO:0006782">
    <property type="term" value="P:protoporphyrinogen IX biosynthetic process"/>
    <property type="evidence" value="ECO:0007669"/>
    <property type="project" value="UniProtKB-UniRule"/>
</dbReference>
<dbReference type="Gene3D" id="3.40.190.10">
    <property type="entry name" value="Periplasmic binding protein-like II"/>
    <property type="match status" value="2"/>
</dbReference>
<feature type="domain" description="Porphobilinogen deaminase C-terminal" evidence="10">
    <location>
        <begin position="231"/>
        <end position="299"/>
    </location>
</feature>
<comment type="miscellaneous">
    <text evidence="8">The porphobilinogen subunits are added to the dipyrromethane group.</text>
</comment>
<dbReference type="InterPro" id="IPR022418">
    <property type="entry name" value="Porphobilinogen_deaminase_C"/>
</dbReference>
<evidence type="ECO:0000256" key="2">
    <source>
        <dbReference type="ARBA" id="ARBA00004735"/>
    </source>
</evidence>
<evidence type="ECO:0000256" key="8">
    <source>
        <dbReference type="HAMAP-Rule" id="MF_00260"/>
    </source>
</evidence>
<sequence length="320" mass="34916">MIQKRSARMRLRIGTRGSALALWQARYVASELERVHPEIHCELVVIKTKGDRILDAPLAYIGGKGLFTKEIEESLLEGSIHLAVHSLKDLPTELPPGLCVSAFLKREDPRDVFLSDQATRLEDLAPGARIGTSSLRRGAFILNRHPQMEIVPIRGNVETRIKKIESERLAGVVLAAAGLLRMGYSGQISSYLDPTVFIPAIGQGALAVETREDDAVVRQKIAALNDNMTKKCVEVERAFLCRMGGGCQVPMAAHCIPMDGGFRCLAAVVHPSGRPRVQDEYIGDSIDAKDGALLAEKLLAQGASEILKKVLGRDWKPGQV</sequence>
<reference evidence="11" key="1">
    <citation type="journal article" date="2020" name="mSystems">
        <title>Genome- and Community-Level Interaction Insights into Carbon Utilization and Element Cycling Functions of Hydrothermarchaeota in Hydrothermal Sediment.</title>
        <authorList>
            <person name="Zhou Z."/>
            <person name="Liu Y."/>
            <person name="Xu W."/>
            <person name="Pan J."/>
            <person name="Luo Z.H."/>
            <person name="Li M."/>
        </authorList>
    </citation>
    <scope>NUCLEOTIDE SEQUENCE [LARGE SCALE GENOMIC DNA]</scope>
    <source>
        <strain evidence="11">SpSt-769</strain>
    </source>
</reference>
<dbReference type="AlphaFoldDB" id="A0A7C4ARK2"/>
<comment type="function">
    <text evidence="1 8">Tetrapolymerization of the monopyrrole PBG into the hydroxymethylbilane pre-uroporphyrinogen in several discrete steps.</text>
</comment>
<dbReference type="PANTHER" id="PTHR11557">
    <property type="entry name" value="PORPHOBILINOGEN DEAMINASE"/>
    <property type="match status" value="1"/>
</dbReference>
<dbReference type="CDD" id="cd13646">
    <property type="entry name" value="PBP2_EcHMBS_like"/>
    <property type="match status" value="1"/>
</dbReference>
<dbReference type="PROSITE" id="PS00533">
    <property type="entry name" value="PORPHOBILINOGEN_DEAM"/>
    <property type="match status" value="1"/>
</dbReference>
<comment type="caution">
    <text evidence="11">The sequence shown here is derived from an EMBL/GenBank/DDBJ whole genome shotgun (WGS) entry which is preliminary data.</text>
</comment>
<comment type="subunit">
    <text evidence="4 8">Monomer.</text>
</comment>
<gene>
    <name evidence="8 11" type="primary">hemC</name>
    <name evidence="11" type="ORF">ENV54_06270</name>
</gene>
<dbReference type="Pfam" id="PF01379">
    <property type="entry name" value="Porphobil_deam"/>
    <property type="match status" value="1"/>
</dbReference>
<protein>
    <recommendedName>
        <fullName evidence="8">Porphobilinogen deaminase</fullName>
        <shortName evidence="8">PBG</shortName>
        <ecNumber evidence="8">2.5.1.61</ecNumber>
    </recommendedName>
    <alternativeName>
        <fullName evidence="8">Hydroxymethylbilane synthase</fullName>
        <shortName evidence="8">HMBS</shortName>
    </alternativeName>
    <alternativeName>
        <fullName evidence="8">Pre-uroporphyrinogen synthase</fullName>
    </alternativeName>
</protein>
<dbReference type="EC" id="2.5.1.61" evidence="8"/>
<dbReference type="EMBL" id="DTGT01000192">
    <property type="protein sequence ID" value="HGH60886.1"/>
    <property type="molecule type" value="Genomic_DNA"/>
</dbReference>
<accession>A0A7C4ARK2</accession>
<dbReference type="InterPro" id="IPR000860">
    <property type="entry name" value="HemC"/>
</dbReference>
<dbReference type="FunFam" id="3.40.190.10:FF:000004">
    <property type="entry name" value="Porphobilinogen deaminase"/>
    <property type="match status" value="1"/>
</dbReference>
<proteinExistence type="inferred from homology"/>
<dbReference type="InterPro" id="IPR022419">
    <property type="entry name" value="Porphobilin_deaminase_cofac_BS"/>
</dbReference>
<dbReference type="PRINTS" id="PR00151">
    <property type="entry name" value="PORPHBDMNASE"/>
</dbReference>
<dbReference type="Gene3D" id="3.30.160.40">
    <property type="entry name" value="Porphobilinogen deaminase, C-terminal domain"/>
    <property type="match status" value="1"/>
</dbReference>
<dbReference type="Pfam" id="PF03900">
    <property type="entry name" value="Porphobil_deamC"/>
    <property type="match status" value="1"/>
</dbReference>
<organism evidence="11">
    <name type="scientific">Desulfomonile tiedjei</name>
    <dbReference type="NCBI Taxonomy" id="2358"/>
    <lineage>
        <taxon>Bacteria</taxon>
        <taxon>Pseudomonadati</taxon>
        <taxon>Thermodesulfobacteriota</taxon>
        <taxon>Desulfomonilia</taxon>
        <taxon>Desulfomonilales</taxon>
        <taxon>Desulfomonilaceae</taxon>
        <taxon>Desulfomonile</taxon>
    </lineage>
</organism>
<evidence type="ECO:0000256" key="3">
    <source>
        <dbReference type="ARBA" id="ARBA00005638"/>
    </source>
</evidence>
<comment type="similarity">
    <text evidence="3 8">Belongs to the HMBS family.</text>
</comment>
<evidence type="ECO:0000256" key="6">
    <source>
        <dbReference type="ARBA" id="ARBA00023244"/>
    </source>
</evidence>
<keyword evidence="6 8" id="KW-0627">Porphyrin biosynthesis</keyword>
<dbReference type="PIRSF" id="PIRSF001438">
    <property type="entry name" value="4pyrrol_synth_OHMeBilane_synth"/>
    <property type="match status" value="1"/>
</dbReference>
<dbReference type="SUPFAM" id="SSF53850">
    <property type="entry name" value="Periplasmic binding protein-like II"/>
    <property type="match status" value="1"/>
</dbReference>
<feature type="modified residue" description="S-(dipyrrolylmethanemethyl)cysteine" evidence="8">
    <location>
        <position position="247"/>
    </location>
</feature>
<dbReference type="GO" id="GO:0004418">
    <property type="term" value="F:hydroxymethylbilane synthase activity"/>
    <property type="evidence" value="ECO:0007669"/>
    <property type="project" value="UniProtKB-UniRule"/>
</dbReference>
<dbReference type="InterPro" id="IPR036803">
    <property type="entry name" value="Porphobilinogen_deaminase_C_sf"/>
</dbReference>
<dbReference type="SUPFAM" id="SSF54782">
    <property type="entry name" value="Porphobilinogen deaminase (hydroxymethylbilane synthase), C-terminal domain"/>
    <property type="match status" value="1"/>
</dbReference>
<comment type="cofactor">
    <cofactor evidence="8">
        <name>dipyrromethane</name>
        <dbReference type="ChEBI" id="CHEBI:60342"/>
    </cofactor>
    <text evidence="8">Binds 1 dipyrromethane group covalently.</text>
</comment>
<dbReference type="GO" id="GO:0005737">
    <property type="term" value="C:cytoplasm"/>
    <property type="evidence" value="ECO:0007669"/>
    <property type="project" value="UniProtKB-UniRule"/>
</dbReference>
<evidence type="ECO:0000259" key="10">
    <source>
        <dbReference type="Pfam" id="PF03900"/>
    </source>
</evidence>
<evidence type="ECO:0000259" key="9">
    <source>
        <dbReference type="Pfam" id="PF01379"/>
    </source>
</evidence>
<name>A0A7C4ARK2_9BACT</name>
<feature type="domain" description="Porphobilinogen deaminase N-terminal" evidence="9">
    <location>
        <begin position="11"/>
        <end position="218"/>
    </location>
</feature>
<evidence type="ECO:0000256" key="1">
    <source>
        <dbReference type="ARBA" id="ARBA00002869"/>
    </source>
</evidence>
<evidence type="ECO:0000256" key="4">
    <source>
        <dbReference type="ARBA" id="ARBA00011245"/>
    </source>
</evidence>